<dbReference type="GO" id="GO:0016758">
    <property type="term" value="F:hexosyltransferase activity"/>
    <property type="evidence" value="ECO:0007669"/>
    <property type="project" value="UniProtKB-ARBA"/>
</dbReference>
<dbReference type="CDD" id="cd00761">
    <property type="entry name" value="Glyco_tranf_GTA_type"/>
    <property type="match status" value="1"/>
</dbReference>
<organism evidence="2 3">
    <name type="scientific">Bacteroides cellulosilyticus</name>
    <dbReference type="NCBI Taxonomy" id="246787"/>
    <lineage>
        <taxon>Bacteria</taxon>
        <taxon>Pseudomonadati</taxon>
        <taxon>Bacteroidota</taxon>
        <taxon>Bacteroidia</taxon>
        <taxon>Bacteroidales</taxon>
        <taxon>Bacteroidaceae</taxon>
        <taxon>Bacteroides</taxon>
    </lineage>
</organism>
<dbReference type="AlphaFoldDB" id="A0AAW6M5R1"/>
<reference evidence="2" key="1">
    <citation type="submission" date="2023-03" db="EMBL/GenBank/DDBJ databases">
        <title>DFI Biobank Strains.</title>
        <authorList>
            <person name="Mostad J."/>
            <person name="Paddock L."/>
            <person name="Medina S."/>
            <person name="Waligurski E."/>
            <person name="Barat B."/>
            <person name="Smith R."/>
            <person name="Burgo V."/>
            <person name="Metcalfe C."/>
            <person name="Woodson C."/>
            <person name="Sundararajan A."/>
            <person name="Ramaswamy R."/>
            <person name="Lin H."/>
            <person name="Pamer E.G."/>
        </authorList>
    </citation>
    <scope>NUCLEOTIDE SEQUENCE</scope>
    <source>
        <strain evidence="2">DFI.9.5</strain>
    </source>
</reference>
<dbReference type="InterPro" id="IPR001173">
    <property type="entry name" value="Glyco_trans_2-like"/>
</dbReference>
<feature type="domain" description="Glycosyltransferase 2-like" evidence="1">
    <location>
        <begin position="15"/>
        <end position="153"/>
    </location>
</feature>
<dbReference type="EMBL" id="JARFID010000058">
    <property type="protein sequence ID" value="MDE8697544.1"/>
    <property type="molecule type" value="Genomic_DNA"/>
</dbReference>
<accession>A0AAW6M5R1</accession>
<comment type="caution">
    <text evidence="2">The sequence shown here is derived from an EMBL/GenBank/DDBJ whole genome shotgun (WGS) entry which is preliminary data.</text>
</comment>
<gene>
    <name evidence="2" type="ORF">PZH42_25930</name>
</gene>
<evidence type="ECO:0000313" key="2">
    <source>
        <dbReference type="EMBL" id="MDE8697544.1"/>
    </source>
</evidence>
<dbReference type="Proteomes" id="UP001221924">
    <property type="component" value="Unassembled WGS sequence"/>
</dbReference>
<proteinExistence type="predicted"/>
<dbReference type="InterPro" id="IPR029044">
    <property type="entry name" value="Nucleotide-diphossugar_trans"/>
</dbReference>
<dbReference type="SUPFAM" id="SSF53448">
    <property type="entry name" value="Nucleotide-diphospho-sugar transferases"/>
    <property type="match status" value="1"/>
</dbReference>
<evidence type="ECO:0000259" key="1">
    <source>
        <dbReference type="Pfam" id="PF00535"/>
    </source>
</evidence>
<dbReference type="Gene3D" id="3.90.550.10">
    <property type="entry name" value="Spore Coat Polysaccharide Biosynthesis Protein SpsA, Chain A"/>
    <property type="match status" value="1"/>
</dbReference>
<dbReference type="Pfam" id="PF00535">
    <property type="entry name" value="Glycos_transf_2"/>
    <property type="match status" value="1"/>
</dbReference>
<evidence type="ECO:0000313" key="3">
    <source>
        <dbReference type="Proteomes" id="UP001221924"/>
    </source>
</evidence>
<protein>
    <submittedName>
        <fullName evidence="2">Glycosyltransferase family 2 protein</fullName>
    </submittedName>
</protein>
<name>A0AAW6M5R1_9BACE</name>
<sequence>MIKTLQKCESVPKVSVIIPVYNVEKYIKRCIESVLSQTLQDFEIIIVNDYTPDKSMDVIEDYIKNDSRIVSVNNYSNMGLMWTRREGYKIAKGEYFYFLDSDDFIPRDALEKVYNKAVEEDADIVFGNFQYVDNDGTKGKIHKHIFPYGAQKEGIYKAMLSFQLLHCVWSKLYSRRLFDNYKYDTFPHQTNAEDCILTYQLIKNVNKISRIDDAVYYYFDDPTSSSKKRFTNDVVRQYAFSLAYVYNLLKTELVFRAALNRFMAFHISALCYNNYDIEIIKSNIGENTTEVIMGLSSLCKYNRIGKAILYWILWRSNLFRVLIYKLRPVINYIRH</sequence>
<dbReference type="PANTHER" id="PTHR22916:SF3">
    <property type="entry name" value="UDP-GLCNAC:BETAGAL BETA-1,3-N-ACETYLGLUCOSAMINYLTRANSFERASE-LIKE PROTEIN 1"/>
    <property type="match status" value="1"/>
</dbReference>
<dbReference type="RefSeq" id="WP_192914600.1">
    <property type="nucleotide sequence ID" value="NZ_CAXKYC010000044.1"/>
</dbReference>
<dbReference type="PANTHER" id="PTHR22916">
    <property type="entry name" value="GLYCOSYLTRANSFERASE"/>
    <property type="match status" value="1"/>
</dbReference>